<comment type="subcellular location">
    <subcellularLocation>
        <location evidence="1">Cell membrane</location>
        <topology evidence="1">Multi-pass membrane protein</topology>
    </subcellularLocation>
</comment>
<evidence type="ECO:0000256" key="2">
    <source>
        <dbReference type="ARBA" id="ARBA00022475"/>
    </source>
</evidence>
<dbReference type="EMBL" id="CP024608">
    <property type="protein sequence ID" value="ATQ73434.1"/>
    <property type="molecule type" value="Genomic_DNA"/>
</dbReference>
<dbReference type="InterPro" id="IPR005598">
    <property type="entry name" value="ATP_synth_I"/>
</dbReference>
<feature type="transmembrane region" description="Helical" evidence="6">
    <location>
        <begin position="29"/>
        <end position="50"/>
    </location>
</feature>
<evidence type="ECO:0000256" key="6">
    <source>
        <dbReference type="SAM" id="Phobius"/>
    </source>
</evidence>
<name>A0A2D2DEP1_9BURK</name>
<dbReference type="Proteomes" id="UP000229897">
    <property type="component" value="Chromosome"/>
</dbReference>
<feature type="transmembrane region" description="Helical" evidence="6">
    <location>
        <begin position="91"/>
        <end position="110"/>
    </location>
</feature>
<organism evidence="7 8">
    <name type="scientific">Massilia violaceinigra</name>
    <dbReference type="NCBI Taxonomy" id="2045208"/>
    <lineage>
        <taxon>Bacteria</taxon>
        <taxon>Pseudomonadati</taxon>
        <taxon>Pseudomonadota</taxon>
        <taxon>Betaproteobacteria</taxon>
        <taxon>Burkholderiales</taxon>
        <taxon>Oxalobacteraceae</taxon>
        <taxon>Telluria group</taxon>
        <taxon>Massilia</taxon>
    </lineage>
</organism>
<dbReference type="KEGG" id="mass:CR152_02085"/>
<evidence type="ECO:0000256" key="4">
    <source>
        <dbReference type="ARBA" id="ARBA00022989"/>
    </source>
</evidence>
<keyword evidence="4 6" id="KW-1133">Transmembrane helix</keyword>
<dbReference type="AlphaFoldDB" id="A0A2D2DEP1"/>
<feature type="transmembrane region" description="Helical" evidence="6">
    <location>
        <begin position="62"/>
        <end position="85"/>
    </location>
</feature>
<proteinExistence type="predicted"/>
<dbReference type="RefSeq" id="WP_099873359.1">
    <property type="nucleotide sequence ID" value="NZ_CP024608.1"/>
</dbReference>
<dbReference type="OrthoDB" id="9181271at2"/>
<evidence type="ECO:0000313" key="7">
    <source>
        <dbReference type="EMBL" id="ATQ73434.1"/>
    </source>
</evidence>
<evidence type="ECO:0000313" key="8">
    <source>
        <dbReference type="Proteomes" id="UP000229897"/>
    </source>
</evidence>
<gene>
    <name evidence="7" type="ORF">CR152_02085</name>
</gene>
<keyword evidence="2" id="KW-1003">Cell membrane</keyword>
<dbReference type="Pfam" id="PF03899">
    <property type="entry name" value="ATP-synt_I"/>
    <property type="match status" value="1"/>
</dbReference>
<dbReference type="GO" id="GO:0005886">
    <property type="term" value="C:plasma membrane"/>
    <property type="evidence" value="ECO:0007669"/>
    <property type="project" value="UniProtKB-SubCell"/>
</dbReference>
<keyword evidence="8" id="KW-1185">Reference proteome</keyword>
<keyword evidence="5 6" id="KW-0472">Membrane</keyword>
<evidence type="ECO:0000256" key="3">
    <source>
        <dbReference type="ARBA" id="ARBA00022692"/>
    </source>
</evidence>
<sequence>MLRLVSLQLMVTVAAGLIAALLGGWAAMLSAVFGGLCCVLPNAVFALRLFANTKKPGGADPISFFIWEFIKIALTVALIAATFSLYRDLNVFAMIGGFIVALKSYIFLIFRH</sequence>
<accession>A0A2D2DEP1</accession>
<evidence type="ECO:0000256" key="5">
    <source>
        <dbReference type="ARBA" id="ARBA00023136"/>
    </source>
</evidence>
<reference evidence="7" key="1">
    <citation type="submission" date="2017-10" db="EMBL/GenBank/DDBJ databases">
        <title>Massilia psychrophilum sp. nov., a novel purple-pigmented bacterium isolated from Tianshan glacier, Xinjiang Municipality, China.</title>
        <authorList>
            <person name="Wang H."/>
        </authorList>
    </citation>
    <scope>NUCLEOTIDE SEQUENCE [LARGE SCALE GENOMIC DNA]</scope>
    <source>
        <strain evidence="7">B2</strain>
    </source>
</reference>
<protein>
    <submittedName>
        <fullName evidence="7">F0F1 ATP synthase assembly protein I</fullName>
    </submittedName>
</protein>
<keyword evidence="3 6" id="KW-0812">Transmembrane</keyword>
<evidence type="ECO:0000256" key="1">
    <source>
        <dbReference type="ARBA" id="ARBA00004651"/>
    </source>
</evidence>